<accession>A0ABQ5TM12</accession>
<comment type="caution">
    <text evidence="1">The sequence shown here is derived from an EMBL/GenBank/DDBJ whole genome shotgun (WGS) entry which is preliminary data.</text>
</comment>
<name>A0ABQ5TM12_9BACI</name>
<sequence>MGKIIIKEDEKQCIKCLKVKKKSAGFFNSYDSWHTDGKMPYCKQCLKDVFDEKNIATIKEILYKVDKPFNYELYNKAFKDEKETLGKYFVLINFNNKHDKYADSVFDYGDEQGFREDSDGNVSIGYMPEDIEEIEFTKEEMEYLIDFWGQGYSKDDYEYLQREYEKLTSAYESDSSYAMEILFQEAAQQRLTIKKKREKNEPVDKELKTFQELLGSANIKPSQETGANSAEQATFGTLIKKYENEKPIPEPDESWKDVDGIKKYTSVWFLGHLCKMLGIKNEYSDMYDEEVKKYTVKPPIGNLEDD</sequence>
<dbReference type="Proteomes" id="UP001275436">
    <property type="component" value="Unassembled WGS sequence"/>
</dbReference>
<dbReference type="RefSeq" id="WP_317958028.1">
    <property type="nucleotide sequence ID" value="NZ_BSKO01000001.1"/>
</dbReference>
<reference evidence="1 2" key="1">
    <citation type="submission" date="2023-02" db="EMBL/GenBank/DDBJ databases">
        <title>Oceanobacillus kimchii IFOP_LL358 isolated form Alexandrium catenella lab strain.</title>
        <authorList>
            <person name="Gajardo G."/>
            <person name="Ueki S."/>
            <person name="Maruyama F."/>
        </authorList>
    </citation>
    <scope>NUCLEOTIDE SEQUENCE [LARGE SCALE GENOMIC DNA]</scope>
    <source>
        <strain evidence="1 2">IFOP_LL358</strain>
    </source>
</reference>
<keyword evidence="2" id="KW-1185">Reference proteome</keyword>
<evidence type="ECO:0000313" key="1">
    <source>
        <dbReference type="EMBL" id="GLO66145.1"/>
    </source>
</evidence>
<protein>
    <submittedName>
        <fullName evidence="1">Uncharacterized protein</fullName>
    </submittedName>
</protein>
<gene>
    <name evidence="1" type="primary">yonG</name>
    <name evidence="1" type="ORF">MACH08_19290</name>
</gene>
<organism evidence="1 2">
    <name type="scientific">Oceanobacillus kimchii</name>
    <dbReference type="NCBI Taxonomy" id="746691"/>
    <lineage>
        <taxon>Bacteria</taxon>
        <taxon>Bacillati</taxon>
        <taxon>Bacillota</taxon>
        <taxon>Bacilli</taxon>
        <taxon>Bacillales</taxon>
        <taxon>Bacillaceae</taxon>
        <taxon>Oceanobacillus</taxon>
    </lineage>
</organism>
<evidence type="ECO:0000313" key="2">
    <source>
        <dbReference type="Proteomes" id="UP001275436"/>
    </source>
</evidence>
<proteinExistence type="predicted"/>
<dbReference type="EMBL" id="BSKO01000001">
    <property type="protein sequence ID" value="GLO66145.1"/>
    <property type="molecule type" value="Genomic_DNA"/>
</dbReference>